<proteinExistence type="predicted"/>
<gene>
    <name evidence="2" type="ORF">CP557_19760</name>
</gene>
<dbReference type="InterPro" id="IPR049381">
    <property type="entry name" value="UbiD-like_C"/>
</dbReference>
<reference evidence="2 3" key="1">
    <citation type="submission" date="2017-09" db="EMBL/GenBank/DDBJ databases">
        <title>Genome sequences of Natrinema ejinorence JCM 13890T.</title>
        <authorList>
            <person name="Roh S.W."/>
            <person name="Kim Y.B."/>
            <person name="Kim J.Y."/>
        </authorList>
    </citation>
    <scope>NUCLEOTIDE SEQUENCE [LARGE SCALE GENOMIC DNA]</scope>
    <source>
        <strain evidence="2 3">JCM 13890</strain>
    </source>
</reference>
<organism evidence="2 3">
    <name type="scientific">Natrinema ejinorense</name>
    <dbReference type="NCBI Taxonomy" id="373386"/>
    <lineage>
        <taxon>Archaea</taxon>
        <taxon>Methanobacteriati</taxon>
        <taxon>Methanobacteriota</taxon>
        <taxon>Stenosarchaea group</taxon>
        <taxon>Halobacteria</taxon>
        <taxon>Halobacteriales</taxon>
        <taxon>Natrialbaceae</taxon>
        <taxon>Natrinema</taxon>
    </lineage>
</organism>
<keyword evidence="3" id="KW-1185">Reference proteome</keyword>
<evidence type="ECO:0000259" key="1">
    <source>
        <dbReference type="Pfam" id="PF20696"/>
    </source>
</evidence>
<accession>A0A2A5QPH8</accession>
<protein>
    <submittedName>
        <fullName evidence="2">Prenyl carboxy-lyase</fullName>
    </submittedName>
</protein>
<evidence type="ECO:0000313" key="3">
    <source>
        <dbReference type="Proteomes" id="UP000219689"/>
    </source>
</evidence>
<dbReference type="AlphaFoldDB" id="A0A2A5QPH8"/>
<dbReference type="Pfam" id="PF20696">
    <property type="entry name" value="UbiD_C"/>
    <property type="match status" value="1"/>
</dbReference>
<name>A0A2A5QPH8_9EURY</name>
<keyword evidence="2" id="KW-0456">Lyase</keyword>
<dbReference type="SUPFAM" id="SSF143968">
    <property type="entry name" value="UbiD C-terminal domain-like"/>
    <property type="match status" value="1"/>
</dbReference>
<dbReference type="GO" id="GO:0016829">
    <property type="term" value="F:lyase activity"/>
    <property type="evidence" value="ECO:0007669"/>
    <property type="project" value="UniProtKB-KW"/>
</dbReference>
<evidence type="ECO:0000313" key="2">
    <source>
        <dbReference type="EMBL" id="PCR88737.1"/>
    </source>
</evidence>
<dbReference type="OrthoDB" id="198775at2157"/>
<sequence>MIPFAQYLRGLASDGELVPIDGSAGVPPDVVAAEALRANGPALRYRRADGVDLASGTFSGPDQMQRRESKPWSRLALGVGLNPDASFVAVLETITGLGPSSGDADPTYAGQAASRTVDSVRDLSLPRGTDDVWPSVTLGVASVSTSEGSHWAPIHGSVVSDDTLRVRTPDALSSLLDDDGTLSIALGVPPAAVATAYLLAVTGCVDVPVQACGVADDVPFVPTNGGLVPSATELVVETTVEDRHPDFQSDRREAWEHGVASTPLALSVERIIATDDPVIPFSPVGRPLADDLQLAGLATAATLYRRVNDYWGISPVEWVLLPAEAELGICFVATDVLYAGFEWQLANLLFTFSSLFDTVVIVDEDVSPRDLGRVLGDIWVKAHPSRDWVFSEPSAPAAKRPRYRQDGTTGARLYVNAAWDPRWEDSYIAPRVSFDQSFPKSVRDSARQTWNARYDAVAGDDDRDGN</sequence>
<dbReference type="RefSeq" id="WP_097381758.1">
    <property type="nucleotide sequence ID" value="NZ_NXNI01000002.1"/>
</dbReference>
<comment type="caution">
    <text evidence="2">The sequence shown here is derived from an EMBL/GenBank/DDBJ whole genome shotgun (WGS) entry which is preliminary data.</text>
</comment>
<dbReference type="Gene3D" id="3.40.1670.10">
    <property type="entry name" value="UbiD C-terminal domain-like"/>
    <property type="match status" value="1"/>
</dbReference>
<dbReference type="EMBL" id="NXNI01000002">
    <property type="protein sequence ID" value="PCR88737.1"/>
    <property type="molecule type" value="Genomic_DNA"/>
</dbReference>
<feature type="domain" description="3-octaprenyl-4-hydroxybenzoate carboxy-lyase-like C-terminal" evidence="1">
    <location>
        <begin position="294"/>
        <end position="417"/>
    </location>
</feature>
<dbReference type="Proteomes" id="UP000219689">
    <property type="component" value="Unassembled WGS sequence"/>
</dbReference>